<dbReference type="Pfam" id="PF00704">
    <property type="entry name" value="Glyco_hydro_18"/>
    <property type="match status" value="1"/>
</dbReference>
<keyword evidence="5 6" id="KW-0326">Glycosidase</keyword>
<dbReference type="SUPFAM" id="SSF51445">
    <property type="entry name" value="(Trans)glycosidases"/>
    <property type="match status" value="1"/>
</dbReference>
<dbReference type="InterPro" id="IPR011330">
    <property type="entry name" value="Glyco_hydro/deAcase_b/a-brl"/>
</dbReference>
<comment type="caution">
    <text evidence="10">The sequence shown here is derived from an EMBL/GenBank/DDBJ whole genome shotgun (WGS) entry which is preliminary data.</text>
</comment>
<evidence type="ECO:0000256" key="4">
    <source>
        <dbReference type="ARBA" id="ARBA00022801"/>
    </source>
</evidence>
<keyword evidence="7" id="KW-0472">Membrane</keyword>
<dbReference type="InterPro" id="IPR017853">
    <property type="entry name" value="GH"/>
</dbReference>
<keyword evidence="7" id="KW-1133">Transmembrane helix</keyword>
<dbReference type="InterPro" id="IPR001173">
    <property type="entry name" value="Glyco_trans_2-like"/>
</dbReference>
<dbReference type="CDD" id="cd06423">
    <property type="entry name" value="CESA_like"/>
    <property type="match status" value="1"/>
</dbReference>
<feature type="domain" description="NodB homology" evidence="8">
    <location>
        <begin position="365"/>
        <end position="552"/>
    </location>
</feature>
<dbReference type="PANTHER" id="PTHR43630:SF1">
    <property type="entry name" value="POLY-BETA-1,6-N-ACETYL-D-GLUCOSAMINE SYNTHASE"/>
    <property type="match status" value="1"/>
</dbReference>
<proteinExistence type="inferred from homology"/>
<dbReference type="Gene3D" id="3.20.20.370">
    <property type="entry name" value="Glycoside hydrolase/deacetylase"/>
    <property type="match status" value="1"/>
</dbReference>
<dbReference type="PROSITE" id="PS51677">
    <property type="entry name" value="NODB"/>
    <property type="match status" value="1"/>
</dbReference>
<evidence type="ECO:0000259" key="8">
    <source>
        <dbReference type="PROSITE" id="PS51677"/>
    </source>
</evidence>
<keyword evidence="4 6" id="KW-0378">Hydrolase</keyword>
<keyword evidence="7" id="KW-0812">Transmembrane</keyword>
<dbReference type="InterPro" id="IPR011583">
    <property type="entry name" value="Chitinase_II/V-like_cat"/>
</dbReference>
<dbReference type="Pfam" id="PF01522">
    <property type="entry name" value="Polysacc_deac_1"/>
    <property type="match status" value="1"/>
</dbReference>
<feature type="transmembrane region" description="Helical" evidence="7">
    <location>
        <begin position="953"/>
        <end position="970"/>
    </location>
</feature>
<feature type="transmembrane region" description="Helical" evidence="7">
    <location>
        <begin position="890"/>
        <end position="909"/>
    </location>
</feature>
<reference evidence="10 11" key="1">
    <citation type="submission" date="2024-09" db="EMBL/GenBank/DDBJ databases">
        <authorList>
            <person name="Sun Q."/>
            <person name="Mori K."/>
        </authorList>
    </citation>
    <scope>NUCLEOTIDE SEQUENCE [LARGE SCALE GENOMIC DNA]</scope>
    <source>
        <strain evidence="10 11">JCM 11201</strain>
    </source>
</reference>
<feature type="transmembrane region" description="Helical" evidence="7">
    <location>
        <begin position="596"/>
        <end position="617"/>
    </location>
</feature>
<dbReference type="Gene3D" id="3.90.550.10">
    <property type="entry name" value="Spore Coat Polysaccharide Biosynthesis Protein SpsA, Chain A"/>
    <property type="match status" value="1"/>
</dbReference>
<comment type="similarity">
    <text evidence="1">Belongs to the glycosyltransferase 2 family.</text>
</comment>
<evidence type="ECO:0000256" key="3">
    <source>
        <dbReference type="ARBA" id="ARBA00022679"/>
    </source>
</evidence>
<evidence type="ECO:0000256" key="7">
    <source>
        <dbReference type="SAM" id="Phobius"/>
    </source>
</evidence>
<dbReference type="InterPro" id="IPR001579">
    <property type="entry name" value="Glyco_hydro_18_chit_AS"/>
</dbReference>
<dbReference type="Pfam" id="PF00535">
    <property type="entry name" value="Glycos_transf_2"/>
    <property type="match status" value="1"/>
</dbReference>
<sequence>MDDTYAFYVNWDPNSERSLRRNIDTMDVLIPQWFHVQPNLELGGDIQKDIGNLAKKHDVKVVPLISNLIDNEWNQEVVHNLLISPPARSKLIQDLHGQIKRYGYDGINIDFENIKAEDKELFTSFMQELYSVFHSDGLLVTIDMPPNDKAFDYNALNNYSDKMIVMLYDENFQTPGPIASSIWYQENLARIPKDKLVVSLGNYGYDWEWESSEPGKVVSFENVMRMAGKANLQVQWDDMSKSPYVRYTDKDKLHELWFLDGVTFYNQLKTASAAGVKGVALWRLGTEDPAVWDVLENRGIDTLRHIKDSDSIYSYGKGNILRAVSSQEQGKRELILNDSDQISGEVYQSVPKSSEMERLGKAETKEVVLTFDDGPDPEYTTRILNILKQHHIKATFFVIGKNAMLNKDIVQRIYMEGHEIGNHTFSHRHTNSISYNQLKLELNASQRVIQGITGHSSLLYRPPYGYVDTPTVNQDFKRMLYTTEMGYLTVNYDIDSRDWEATSSKEIVNNVLQELPNGNVILLHDGGGDRSSTVEALPEIIETLQNKGYTFVTTSELMNTERNSVMPSVKEVERPLVEGFKIIIGNATSLNGVISLLLYTVLALSVLRVFILVYFALRHKGRAQLSRAGNDSFQPLVSVIIAAYNEEKVISRTVQSILKSDYQHYEIIVVDDGSQDRTFAIVSENFSSNERVHLIRKKNGGKSSALNRGIQKAKGDIIIAIDADTIISHKAMSLLVRHFIDKKVAAVSGNMRVGNMRNLLTISQHIEYVTGFNLEKRAFSFLNCVTVVPGAIGAWRKQVILECGGFTDDTLAEDTDMTLRILCQGYRVAIEENAYAYTEAPEGIRGFFKQRYRWTYGTLQCLWKHKRAIFSREQKSLGCIAIPNMLLFQYALPLVAPILDALAIFGALSGGIKKAALFYLGFFIIDLVICLFTFRLEKLSLKPLISLFLQRMFYRYIMPLVVWKSIYAAIKGTRVGWNKLQRSGNLEIGESVKRTG</sequence>
<dbReference type="SUPFAM" id="SSF88713">
    <property type="entry name" value="Glycoside hydrolase/deacetylase"/>
    <property type="match status" value="1"/>
</dbReference>
<dbReference type="Gene3D" id="3.10.50.10">
    <property type="match status" value="1"/>
</dbReference>
<feature type="domain" description="GH18" evidence="9">
    <location>
        <begin position="1"/>
        <end position="298"/>
    </location>
</feature>
<gene>
    <name evidence="10" type="ORF">ACFFMS_05325</name>
</gene>
<protein>
    <submittedName>
        <fullName evidence="10">Polysaccharide deacetylase family protein</fullName>
    </submittedName>
</protein>
<evidence type="ECO:0000256" key="1">
    <source>
        <dbReference type="ARBA" id="ARBA00006739"/>
    </source>
</evidence>
<dbReference type="InterPro" id="IPR002509">
    <property type="entry name" value="NODB_dom"/>
</dbReference>
<dbReference type="InterPro" id="IPR029070">
    <property type="entry name" value="Chitinase_insertion_sf"/>
</dbReference>
<dbReference type="InterPro" id="IPR029044">
    <property type="entry name" value="Nucleotide-diphossugar_trans"/>
</dbReference>
<dbReference type="Proteomes" id="UP001589609">
    <property type="component" value="Unassembled WGS sequence"/>
</dbReference>
<dbReference type="CDD" id="cd10962">
    <property type="entry name" value="CE4_GT2-like"/>
    <property type="match status" value="1"/>
</dbReference>
<keyword evidence="2" id="KW-0328">Glycosyltransferase</keyword>
<dbReference type="SUPFAM" id="SSF53448">
    <property type="entry name" value="Nucleotide-diphospho-sugar transferases"/>
    <property type="match status" value="1"/>
</dbReference>
<evidence type="ECO:0000313" key="11">
    <source>
        <dbReference type="Proteomes" id="UP001589609"/>
    </source>
</evidence>
<organism evidence="10 11">
    <name type="scientific">Ectobacillus funiculus</name>
    <dbReference type="NCBI Taxonomy" id="137993"/>
    <lineage>
        <taxon>Bacteria</taxon>
        <taxon>Bacillati</taxon>
        <taxon>Bacillota</taxon>
        <taxon>Bacilli</taxon>
        <taxon>Bacillales</taxon>
        <taxon>Bacillaceae</taxon>
        <taxon>Ectobacillus</taxon>
    </lineage>
</organism>
<accession>A0ABV5WCG6</accession>
<keyword evidence="3" id="KW-0808">Transferase</keyword>
<dbReference type="SMART" id="SM00636">
    <property type="entry name" value="Glyco_18"/>
    <property type="match status" value="1"/>
</dbReference>
<evidence type="ECO:0000256" key="2">
    <source>
        <dbReference type="ARBA" id="ARBA00022676"/>
    </source>
</evidence>
<dbReference type="Gene3D" id="3.20.20.80">
    <property type="entry name" value="Glycosidases"/>
    <property type="match status" value="1"/>
</dbReference>
<keyword evidence="11" id="KW-1185">Reference proteome</keyword>
<name>A0ABV5WCG6_9BACI</name>
<evidence type="ECO:0000259" key="9">
    <source>
        <dbReference type="PROSITE" id="PS51910"/>
    </source>
</evidence>
<feature type="transmembrane region" description="Helical" evidence="7">
    <location>
        <begin position="915"/>
        <end position="932"/>
    </location>
</feature>
<evidence type="ECO:0000256" key="5">
    <source>
        <dbReference type="ARBA" id="ARBA00023295"/>
    </source>
</evidence>
<dbReference type="EMBL" id="JBHMAF010000019">
    <property type="protein sequence ID" value="MFB9757958.1"/>
    <property type="molecule type" value="Genomic_DNA"/>
</dbReference>
<dbReference type="RefSeq" id="WP_379948199.1">
    <property type="nucleotide sequence ID" value="NZ_JBHMAF010000019.1"/>
</dbReference>
<evidence type="ECO:0000313" key="10">
    <source>
        <dbReference type="EMBL" id="MFB9757958.1"/>
    </source>
</evidence>
<dbReference type="InterPro" id="IPR001223">
    <property type="entry name" value="Glyco_hydro18_cat"/>
</dbReference>
<evidence type="ECO:0000256" key="6">
    <source>
        <dbReference type="RuleBase" id="RU000489"/>
    </source>
</evidence>
<dbReference type="PROSITE" id="PS01095">
    <property type="entry name" value="GH18_1"/>
    <property type="match status" value="1"/>
</dbReference>
<dbReference type="PROSITE" id="PS51910">
    <property type="entry name" value="GH18_2"/>
    <property type="match status" value="1"/>
</dbReference>
<dbReference type="PANTHER" id="PTHR43630">
    <property type="entry name" value="POLY-BETA-1,6-N-ACETYL-D-GLUCOSAMINE SYNTHASE"/>
    <property type="match status" value="1"/>
</dbReference>